<comment type="subcellular location">
    <subcellularLocation>
        <location evidence="1">Membrane</location>
        <topology evidence="1">Multi-pass membrane protein</topology>
    </subcellularLocation>
</comment>
<reference evidence="7" key="1">
    <citation type="submission" date="2021-01" db="EMBL/GenBank/DDBJ databases">
        <authorList>
            <person name="Corre E."/>
            <person name="Pelletier E."/>
            <person name="Niang G."/>
            <person name="Scheremetjew M."/>
            <person name="Finn R."/>
            <person name="Kale V."/>
            <person name="Holt S."/>
            <person name="Cochrane G."/>
            <person name="Meng A."/>
            <person name="Brown T."/>
            <person name="Cohen L."/>
        </authorList>
    </citation>
    <scope>NUCLEOTIDE SEQUENCE</scope>
    <source>
        <strain evidence="7">SAG 36.94</strain>
    </source>
</reference>
<keyword evidence="4 5" id="KW-0472">Membrane</keyword>
<accession>A0A7S1XFA0</accession>
<feature type="transmembrane region" description="Helical" evidence="5">
    <location>
        <begin position="110"/>
        <end position="136"/>
    </location>
</feature>
<evidence type="ECO:0000256" key="3">
    <source>
        <dbReference type="ARBA" id="ARBA00022989"/>
    </source>
</evidence>
<evidence type="ECO:0000256" key="2">
    <source>
        <dbReference type="ARBA" id="ARBA00022692"/>
    </source>
</evidence>
<sequence>MEQGSPLSAHSSSVDDGVRTWSGGLPTWRRGTAGPAFSVGAMVATLVAGSLGTSVVTASFIAAAAGPIPAVLLMLVVAALSRMSAGVLVRGGKRTHADVYAQIVEEEFGGAAATIAELLTLFCLFCAAASHIFTLVEFLSRIQVGGLVLMAETSRVTRTALVVVAMFPLTLIANVSWFGLSSIVVCVCCFIALCAMVARMCVSFWLGQLRFNVENLLAVHPAGIFLALPLVSFNFAYHFILTDVLCQLNRPSMIRISTALSLTTVTLLALYIPSALTGFVLFGGDNVPASVLDWPQNHTDTLAMTLWPTVLLWIASYPLLTVPLRRSIERLYFSVETEAISLRRVTAAVVLSVFAFVMVLVQTDLTLINAVSSGSMALLVYFFPGLLSLRASVDTRKAKYDLESRRSVYIGLTATLMGVIVCFLGILQSIP</sequence>
<feature type="transmembrane region" description="Helical" evidence="5">
    <location>
        <begin position="260"/>
        <end position="282"/>
    </location>
</feature>
<feature type="transmembrane region" description="Helical" evidence="5">
    <location>
        <begin position="184"/>
        <end position="206"/>
    </location>
</feature>
<feature type="transmembrane region" description="Helical" evidence="5">
    <location>
        <begin position="156"/>
        <end position="177"/>
    </location>
</feature>
<feature type="transmembrane region" description="Helical" evidence="5">
    <location>
        <begin position="68"/>
        <end position="89"/>
    </location>
</feature>
<proteinExistence type="predicted"/>
<protein>
    <recommendedName>
        <fullName evidence="6">Amino acid transporter transmembrane domain-containing protein</fullName>
    </recommendedName>
</protein>
<gene>
    <name evidence="7" type="ORF">CCAE0312_LOCUS5633</name>
</gene>
<dbReference type="InterPro" id="IPR013057">
    <property type="entry name" value="AA_transpt_TM"/>
</dbReference>
<dbReference type="GO" id="GO:0015179">
    <property type="term" value="F:L-amino acid transmembrane transporter activity"/>
    <property type="evidence" value="ECO:0007669"/>
    <property type="project" value="TreeGrafter"/>
</dbReference>
<dbReference type="PANTHER" id="PTHR22950">
    <property type="entry name" value="AMINO ACID TRANSPORTER"/>
    <property type="match status" value="1"/>
</dbReference>
<dbReference type="AlphaFoldDB" id="A0A7S1XFA0"/>
<feature type="domain" description="Amino acid transporter transmembrane" evidence="6">
    <location>
        <begin position="38"/>
        <end position="430"/>
    </location>
</feature>
<name>A0A7S1XFA0_9RHOD</name>
<keyword evidence="2 5" id="KW-0812">Transmembrane</keyword>
<evidence type="ECO:0000256" key="1">
    <source>
        <dbReference type="ARBA" id="ARBA00004141"/>
    </source>
</evidence>
<keyword evidence="3 5" id="KW-1133">Transmembrane helix</keyword>
<feature type="transmembrane region" description="Helical" evidence="5">
    <location>
        <begin position="408"/>
        <end position="430"/>
    </location>
</feature>
<dbReference type="EMBL" id="HBGH01010228">
    <property type="protein sequence ID" value="CAD9233547.1"/>
    <property type="molecule type" value="Transcribed_RNA"/>
</dbReference>
<evidence type="ECO:0000256" key="5">
    <source>
        <dbReference type="SAM" id="Phobius"/>
    </source>
</evidence>
<dbReference type="Pfam" id="PF01490">
    <property type="entry name" value="Aa_trans"/>
    <property type="match status" value="1"/>
</dbReference>
<feature type="transmembrane region" description="Helical" evidence="5">
    <location>
        <begin position="218"/>
        <end position="240"/>
    </location>
</feature>
<feature type="transmembrane region" description="Helical" evidence="5">
    <location>
        <begin position="302"/>
        <end position="320"/>
    </location>
</feature>
<organism evidence="7">
    <name type="scientific">Compsopogon caeruleus</name>
    <dbReference type="NCBI Taxonomy" id="31354"/>
    <lineage>
        <taxon>Eukaryota</taxon>
        <taxon>Rhodophyta</taxon>
        <taxon>Compsopogonophyceae</taxon>
        <taxon>Compsopogonales</taxon>
        <taxon>Compsopogonaceae</taxon>
        <taxon>Compsopogon</taxon>
    </lineage>
</organism>
<evidence type="ECO:0000259" key="6">
    <source>
        <dbReference type="Pfam" id="PF01490"/>
    </source>
</evidence>
<feature type="transmembrane region" description="Helical" evidence="5">
    <location>
        <begin position="367"/>
        <end position="387"/>
    </location>
</feature>
<evidence type="ECO:0000313" key="7">
    <source>
        <dbReference type="EMBL" id="CAD9233547.1"/>
    </source>
</evidence>
<evidence type="ECO:0000256" key="4">
    <source>
        <dbReference type="ARBA" id="ARBA00023136"/>
    </source>
</evidence>
<feature type="transmembrane region" description="Helical" evidence="5">
    <location>
        <begin position="341"/>
        <end position="361"/>
    </location>
</feature>
<dbReference type="GO" id="GO:0016020">
    <property type="term" value="C:membrane"/>
    <property type="evidence" value="ECO:0007669"/>
    <property type="project" value="UniProtKB-SubCell"/>
</dbReference>